<dbReference type="PANTHER" id="PTHR11795">
    <property type="entry name" value="BRANCHED-CHAIN AMINO ACID TRANSPORT SYSTEM PERMEASE PROTEIN LIVH"/>
    <property type="match status" value="1"/>
</dbReference>
<protein>
    <recommendedName>
        <fullName evidence="5">Branched-chain amino acid ABC transporter permease</fullName>
    </recommendedName>
</protein>
<dbReference type="InterPro" id="IPR052157">
    <property type="entry name" value="BCAA_transport_permease"/>
</dbReference>
<feature type="transmembrane region" description="Helical" evidence="3">
    <location>
        <begin position="12"/>
        <end position="32"/>
    </location>
</feature>
<gene>
    <name evidence="4" type="ORF">S01H4_10707</name>
</gene>
<keyword evidence="2" id="KW-0997">Cell inner membrane</keyword>
<comment type="caution">
    <text evidence="4">The sequence shown here is derived from an EMBL/GenBank/DDBJ whole genome shotgun (WGS) entry which is preliminary data.</text>
</comment>
<sequence length="56" mass="6129">MRIFLEQMINGLTIGSFYALIALGYSMVYGVMKLINFAPGILPIPPKIVAVNAFNP</sequence>
<keyword evidence="3" id="KW-1133">Transmembrane helix</keyword>
<dbReference type="EMBL" id="BART01004161">
    <property type="protein sequence ID" value="GAG67198.1"/>
    <property type="molecule type" value="Genomic_DNA"/>
</dbReference>
<name>X1A324_9ZZZZ</name>
<dbReference type="GO" id="GO:0015192">
    <property type="term" value="F:L-phenylalanine transmembrane transporter activity"/>
    <property type="evidence" value="ECO:0007669"/>
    <property type="project" value="TreeGrafter"/>
</dbReference>
<evidence type="ECO:0008006" key="5">
    <source>
        <dbReference type="Google" id="ProtNLM"/>
    </source>
</evidence>
<reference evidence="4" key="1">
    <citation type="journal article" date="2014" name="Front. Microbiol.">
        <title>High frequency of phylogenetically diverse reductive dehalogenase-homologous genes in deep subseafloor sedimentary metagenomes.</title>
        <authorList>
            <person name="Kawai M."/>
            <person name="Futagami T."/>
            <person name="Toyoda A."/>
            <person name="Takaki Y."/>
            <person name="Nishi S."/>
            <person name="Hori S."/>
            <person name="Arai W."/>
            <person name="Tsubouchi T."/>
            <person name="Morono Y."/>
            <person name="Uchiyama I."/>
            <person name="Ito T."/>
            <person name="Fujiyama A."/>
            <person name="Inagaki F."/>
            <person name="Takami H."/>
        </authorList>
    </citation>
    <scope>NUCLEOTIDE SEQUENCE</scope>
    <source>
        <strain evidence="4">Expedition CK06-06</strain>
    </source>
</reference>
<proteinExistence type="predicted"/>
<dbReference type="GO" id="GO:0015190">
    <property type="term" value="F:L-leucine transmembrane transporter activity"/>
    <property type="evidence" value="ECO:0007669"/>
    <property type="project" value="TreeGrafter"/>
</dbReference>
<dbReference type="GO" id="GO:0042941">
    <property type="term" value="P:D-alanine transmembrane transport"/>
    <property type="evidence" value="ECO:0007669"/>
    <property type="project" value="TreeGrafter"/>
</dbReference>
<evidence type="ECO:0000256" key="2">
    <source>
        <dbReference type="ARBA" id="ARBA00022519"/>
    </source>
</evidence>
<dbReference type="PANTHER" id="PTHR11795:SF371">
    <property type="entry name" value="HIGH-AFFINITY BRANCHED-CHAIN AMINO ACID TRANSPORT SYSTEM PERMEASE PROTEIN LIVH"/>
    <property type="match status" value="1"/>
</dbReference>
<keyword evidence="3" id="KW-0812">Transmembrane</keyword>
<dbReference type="GO" id="GO:0015808">
    <property type="term" value="P:L-alanine transport"/>
    <property type="evidence" value="ECO:0007669"/>
    <property type="project" value="TreeGrafter"/>
</dbReference>
<dbReference type="GO" id="GO:0005886">
    <property type="term" value="C:plasma membrane"/>
    <property type="evidence" value="ECO:0007669"/>
    <property type="project" value="TreeGrafter"/>
</dbReference>
<dbReference type="AlphaFoldDB" id="X1A324"/>
<evidence type="ECO:0000256" key="3">
    <source>
        <dbReference type="SAM" id="Phobius"/>
    </source>
</evidence>
<evidence type="ECO:0000256" key="1">
    <source>
        <dbReference type="ARBA" id="ARBA00022448"/>
    </source>
</evidence>
<keyword evidence="2" id="KW-1003">Cell membrane</keyword>
<organism evidence="4">
    <name type="scientific">marine sediment metagenome</name>
    <dbReference type="NCBI Taxonomy" id="412755"/>
    <lineage>
        <taxon>unclassified sequences</taxon>
        <taxon>metagenomes</taxon>
        <taxon>ecological metagenomes</taxon>
    </lineage>
</organism>
<dbReference type="GO" id="GO:0015188">
    <property type="term" value="F:L-isoleucine transmembrane transporter activity"/>
    <property type="evidence" value="ECO:0007669"/>
    <property type="project" value="TreeGrafter"/>
</dbReference>
<accession>X1A324</accession>
<evidence type="ECO:0000313" key="4">
    <source>
        <dbReference type="EMBL" id="GAG67198.1"/>
    </source>
</evidence>
<keyword evidence="3" id="KW-0472">Membrane</keyword>
<dbReference type="GO" id="GO:0005304">
    <property type="term" value="F:L-valine transmembrane transporter activity"/>
    <property type="evidence" value="ECO:0007669"/>
    <property type="project" value="TreeGrafter"/>
</dbReference>
<keyword evidence="1" id="KW-0813">Transport</keyword>
<dbReference type="GO" id="GO:1903806">
    <property type="term" value="P:L-isoleucine import across plasma membrane"/>
    <property type="evidence" value="ECO:0007669"/>
    <property type="project" value="TreeGrafter"/>
</dbReference>